<evidence type="ECO:0000313" key="2">
    <source>
        <dbReference type="Proteomes" id="UP000191988"/>
    </source>
</evidence>
<accession>A0A1S7PDZ3</accession>
<dbReference type="EMBL" id="FBWK01000018">
    <property type="protein sequence ID" value="CUX19963.1"/>
    <property type="molecule type" value="Genomic_DNA"/>
</dbReference>
<keyword evidence="2" id="KW-1185">Reference proteome</keyword>
<proteinExistence type="predicted"/>
<evidence type="ECO:0000313" key="1">
    <source>
        <dbReference type="EMBL" id="CUX19963.1"/>
    </source>
</evidence>
<dbReference type="AlphaFoldDB" id="A0A1S7PDZ3"/>
<dbReference type="Proteomes" id="UP000191988">
    <property type="component" value="Unassembled WGS sequence"/>
</dbReference>
<name>A0A1S7PDZ3_9HYPH</name>
<gene>
    <name evidence="1" type="ORF">AGR3A_Cc250122</name>
</gene>
<reference evidence="2" key="1">
    <citation type="submission" date="2016-01" db="EMBL/GenBank/DDBJ databases">
        <authorList>
            <person name="Regsiter A."/>
            <person name="william w."/>
        </authorList>
    </citation>
    <scope>NUCLEOTIDE SEQUENCE [LARGE SCALE GENOMIC DNA]</scope>
    <source>
        <strain evidence="2">CFBP 6623</strain>
    </source>
</reference>
<organism evidence="1 2">
    <name type="scientific">Agrobacterium tomkonis CFBP 6623</name>
    <dbReference type="NCBI Taxonomy" id="1183432"/>
    <lineage>
        <taxon>Bacteria</taxon>
        <taxon>Pseudomonadati</taxon>
        <taxon>Pseudomonadota</taxon>
        <taxon>Alphaproteobacteria</taxon>
        <taxon>Hyphomicrobiales</taxon>
        <taxon>Rhizobiaceae</taxon>
        <taxon>Rhizobium/Agrobacterium group</taxon>
        <taxon>Agrobacterium</taxon>
        <taxon>Agrobacterium tumefaciens complex</taxon>
    </lineage>
</organism>
<protein>
    <submittedName>
        <fullName evidence="1">Uncharacterized protein</fullName>
    </submittedName>
</protein>
<dbReference type="STRING" id="1183432.AGR3A_Cc250122"/>
<sequence>MRESTSCGIGSLLALLFVELSDEVPNLLFGVGPDAAATP</sequence>